<dbReference type="SUPFAM" id="SSF48179">
    <property type="entry name" value="6-phosphogluconate dehydrogenase C-terminal domain-like"/>
    <property type="match status" value="1"/>
</dbReference>
<dbReference type="InterPro" id="IPR036220">
    <property type="entry name" value="UDP-Glc/GDP-Man_DH_C_sf"/>
</dbReference>
<dbReference type="GO" id="GO:0000271">
    <property type="term" value="P:polysaccharide biosynthetic process"/>
    <property type="evidence" value="ECO:0007669"/>
    <property type="project" value="InterPro"/>
</dbReference>
<dbReference type="UniPathway" id="UPA00038">
    <property type="reaction ID" value="UER00491"/>
</dbReference>
<dbReference type="InterPro" id="IPR008927">
    <property type="entry name" value="6-PGluconate_DH-like_C_sf"/>
</dbReference>
<dbReference type="EMBL" id="LJZX01000100">
    <property type="protein sequence ID" value="PKQ71221.1"/>
    <property type="molecule type" value="Genomic_DNA"/>
</dbReference>
<comment type="catalytic activity">
    <reaction evidence="7 9">
        <text>UDP-alpha-D-glucose + 2 NAD(+) + H2O = UDP-alpha-D-glucuronate + 2 NADH + 3 H(+)</text>
        <dbReference type="Rhea" id="RHEA:23596"/>
        <dbReference type="ChEBI" id="CHEBI:15377"/>
        <dbReference type="ChEBI" id="CHEBI:15378"/>
        <dbReference type="ChEBI" id="CHEBI:57540"/>
        <dbReference type="ChEBI" id="CHEBI:57945"/>
        <dbReference type="ChEBI" id="CHEBI:58052"/>
        <dbReference type="ChEBI" id="CHEBI:58885"/>
        <dbReference type="EC" id="1.1.1.22"/>
    </reaction>
</comment>
<feature type="binding site" evidence="11">
    <location>
        <position position="263"/>
    </location>
    <ligand>
        <name>substrate</name>
    </ligand>
</feature>
<dbReference type="GO" id="GO:0051287">
    <property type="term" value="F:NAD binding"/>
    <property type="evidence" value="ECO:0007669"/>
    <property type="project" value="InterPro"/>
</dbReference>
<accession>A0A2N3ILH6</accession>
<reference evidence="14 15" key="1">
    <citation type="journal article" date="2017" name="Front. Microbiol.">
        <title>Strong Genomic and Phenotypic Heterogeneity in the Aeromonas sobria Species Complex.</title>
        <authorList>
            <person name="Gauthier J."/>
            <person name="Vincent A.T."/>
            <person name="Charette S.J."/>
            <person name="Derome N."/>
        </authorList>
    </citation>
    <scope>NUCLEOTIDE SEQUENCE [LARGE SCALE GENOMIC DNA]</scope>
    <source>
        <strain evidence="14 15">JF2635</strain>
    </source>
</reference>
<dbReference type="SUPFAM" id="SSF52413">
    <property type="entry name" value="UDP-glucose/GDP-mannose dehydrogenase C-terminal domain"/>
    <property type="match status" value="1"/>
</dbReference>
<comment type="caution">
    <text evidence="14">The sequence shown here is derived from an EMBL/GenBank/DDBJ whole genome shotgun (WGS) entry which is preliminary data.</text>
</comment>
<dbReference type="PIRSF" id="PIRSF500134">
    <property type="entry name" value="UDPglc_DH_bac"/>
    <property type="match status" value="1"/>
</dbReference>
<feature type="binding site" evidence="12">
    <location>
        <position position="121"/>
    </location>
    <ligand>
        <name>NAD(+)</name>
        <dbReference type="ChEBI" id="CHEBI:57540"/>
    </ligand>
</feature>
<evidence type="ECO:0000256" key="10">
    <source>
        <dbReference type="PIRSR" id="PIRSR500134-1"/>
    </source>
</evidence>
<keyword evidence="6 9" id="KW-0520">NAD</keyword>
<sequence length="459" mass="49894">MKVTIFGTGYVGLVQAAVLAEVGHQVCCVDVDDERIAALRLGQIPFYEPGLAPLVESHLASGRLSFTVDPAIGVAHADLLLIAVGTPADEDGSADLQHVLTVADTIGRLMQRPKLVVTKSTVPVGTTQQVQEHIEQQLAVRGLTLACEVAANPEFLKEGAAVNDCMRPDRIIIGCDSERALEQLRALYAPFNRNHDRIVVMDLRSAELTKYAANAMLATKISFMNEMAALAEQLGADIEAVRQGMGADPRIGYHFIYPGCGYGGSCFPKDIKSLRHTAASVGCDAPLLAAVEQVNQRQQQKMAQTLLTRFGPDLRGRTFALWGLAFKPGTDDMRDAPSRTLLAAIWAAGGRVQAFDPKAMERAHELYGQRPDLQLCPTQEAALEGADALLICTEWQAFRAPDFQQLKALLNQPVIIDGRNLYNPRQLSELGFDYHAIGRPHLPAKKQPANTSCNPETQP</sequence>
<evidence type="ECO:0000256" key="1">
    <source>
        <dbReference type="ARBA" id="ARBA00004701"/>
    </source>
</evidence>
<dbReference type="Pfam" id="PF03721">
    <property type="entry name" value="UDPG_MGDP_dh_N"/>
    <property type="match status" value="1"/>
</dbReference>
<dbReference type="Pfam" id="PF00984">
    <property type="entry name" value="UDPG_MGDP_dh"/>
    <property type="match status" value="1"/>
</dbReference>
<dbReference type="NCBIfam" id="TIGR03026">
    <property type="entry name" value="NDP-sugDHase"/>
    <property type="match status" value="1"/>
</dbReference>
<protein>
    <recommendedName>
        <fullName evidence="4 9">UDP-glucose 6-dehydrogenase</fullName>
        <ecNumber evidence="3 9">1.1.1.22</ecNumber>
    </recommendedName>
</protein>
<proteinExistence type="inferred from homology"/>
<evidence type="ECO:0000313" key="14">
    <source>
        <dbReference type="EMBL" id="PKQ71221.1"/>
    </source>
</evidence>
<dbReference type="PIRSF" id="PIRSF000124">
    <property type="entry name" value="UDPglc_GDPman_dh"/>
    <property type="match status" value="1"/>
</dbReference>
<evidence type="ECO:0000256" key="5">
    <source>
        <dbReference type="ARBA" id="ARBA00023002"/>
    </source>
</evidence>
<dbReference type="Gene3D" id="3.40.50.720">
    <property type="entry name" value="NAD(P)-binding Rossmann-like Domain"/>
    <property type="match status" value="2"/>
</dbReference>
<feature type="binding site" evidence="12">
    <location>
        <position position="158"/>
    </location>
    <ligand>
        <name>NAD(+)</name>
        <dbReference type="ChEBI" id="CHEBI:57540"/>
    </ligand>
</feature>
<feature type="binding site" evidence="12">
    <location>
        <position position="86"/>
    </location>
    <ligand>
        <name>NAD(+)</name>
        <dbReference type="ChEBI" id="CHEBI:57540"/>
    </ligand>
</feature>
<gene>
    <name evidence="14" type="ORF">AOX56_08390</name>
</gene>
<dbReference type="Proteomes" id="UP000233526">
    <property type="component" value="Unassembled WGS sequence"/>
</dbReference>
<dbReference type="Gene3D" id="1.20.5.100">
    <property type="entry name" value="Cytochrome c1, transmembrane anchor, C-terminal"/>
    <property type="match status" value="1"/>
</dbReference>
<comment type="pathway">
    <text evidence="1">Nucleotide-sugar biosynthesis; UDP-alpha-D-glucuronate biosynthesis; UDP-alpha-D-glucuronate from UDP-alpha-D-glucose: step 1/1.</text>
</comment>
<dbReference type="InterPro" id="IPR017476">
    <property type="entry name" value="UDP-Glc/GDP-Man"/>
</dbReference>
<name>A0A2N3ILH6_AERSO</name>
<evidence type="ECO:0000256" key="2">
    <source>
        <dbReference type="ARBA" id="ARBA00006601"/>
    </source>
</evidence>
<dbReference type="RefSeq" id="WP_101321198.1">
    <property type="nucleotide sequence ID" value="NZ_CAWNSS010000100.1"/>
</dbReference>
<evidence type="ECO:0000256" key="11">
    <source>
        <dbReference type="PIRSR" id="PIRSR500134-2"/>
    </source>
</evidence>
<comment type="function">
    <text evidence="8">Catalyzes the conversion of UDP-glucose into UDP-glucuronate, one of the precursors of teichuronic acid.</text>
</comment>
<feature type="active site" description="Nucleophile" evidence="10">
    <location>
        <position position="266"/>
    </location>
</feature>
<evidence type="ECO:0000256" key="9">
    <source>
        <dbReference type="PIRNR" id="PIRNR000124"/>
    </source>
</evidence>
<evidence type="ECO:0000256" key="4">
    <source>
        <dbReference type="ARBA" id="ARBA00015132"/>
    </source>
</evidence>
<dbReference type="SMART" id="SM00984">
    <property type="entry name" value="UDPG_MGDP_dh_C"/>
    <property type="match status" value="1"/>
</dbReference>
<dbReference type="InterPro" id="IPR028357">
    <property type="entry name" value="UDPglc_DH_bac"/>
</dbReference>
<evidence type="ECO:0000259" key="13">
    <source>
        <dbReference type="SMART" id="SM00984"/>
    </source>
</evidence>
<dbReference type="PANTHER" id="PTHR43750:SF3">
    <property type="entry name" value="UDP-GLUCOSE 6-DEHYDROGENASE TUAD"/>
    <property type="match status" value="1"/>
</dbReference>
<dbReference type="InterPro" id="IPR014026">
    <property type="entry name" value="UDP-Glc/GDP-Man_DH_dimer"/>
</dbReference>
<dbReference type="InterPro" id="IPR001732">
    <property type="entry name" value="UDP-Glc/GDP-Man_DH_N"/>
</dbReference>
<dbReference type="InterPro" id="IPR014027">
    <property type="entry name" value="UDP-Glc/GDP-Man_DH_C"/>
</dbReference>
<dbReference type="Pfam" id="PF03720">
    <property type="entry name" value="UDPG_MGDP_dh_C"/>
    <property type="match status" value="1"/>
</dbReference>
<comment type="similarity">
    <text evidence="2 9">Belongs to the UDP-glucose/GDP-mannose dehydrogenase family.</text>
</comment>
<dbReference type="InterPro" id="IPR036291">
    <property type="entry name" value="NAD(P)-bd_dom_sf"/>
</dbReference>
<evidence type="ECO:0000313" key="15">
    <source>
        <dbReference type="Proteomes" id="UP000233526"/>
    </source>
</evidence>
<dbReference type="EC" id="1.1.1.22" evidence="3 9"/>
<dbReference type="GO" id="GO:0003979">
    <property type="term" value="F:UDP-glucose 6-dehydrogenase activity"/>
    <property type="evidence" value="ECO:0007669"/>
    <property type="project" value="UniProtKB-EC"/>
</dbReference>
<evidence type="ECO:0000256" key="7">
    <source>
        <dbReference type="ARBA" id="ARBA00047473"/>
    </source>
</evidence>
<dbReference type="FunFam" id="1.20.5.100:FF:000001">
    <property type="entry name" value="UDP-glucose 6-dehydrogenase"/>
    <property type="match status" value="1"/>
</dbReference>
<evidence type="ECO:0000256" key="6">
    <source>
        <dbReference type="ARBA" id="ARBA00023027"/>
    </source>
</evidence>
<keyword evidence="5 9" id="KW-0560">Oxidoreductase</keyword>
<dbReference type="GO" id="GO:0006065">
    <property type="term" value="P:UDP-glucuronate biosynthetic process"/>
    <property type="evidence" value="ECO:0007669"/>
    <property type="project" value="UniProtKB-UniPathway"/>
</dbReference>
<feature type="binding site" evidence="12">
    <location>
        <position position="334"/>
    </location>
    <ligand>
        <name>NAD(+)</name>
        <dbReference type="ChEBI" id="CHEBI:57540"/>
    </ligand>
</feature>
<organism evidence="14 15">
    <name type="scientific">Aeromonas sobria</name>
    <dbReference type="NCBI Taxonomy" id="646"/>
    <lineage>
        <taxon>Bacteria</taxon>
        <taxon>Pseudomonadati</taxon>
        <taxon>Pseudomonadota</taxon>
        <taxon>Gammaproteobacteria</taxon>
        <taxon>Aeromonadales</taxon>
        <taxon>Aeromonadaceae</taxon>
        <taxon>Aeromonas</taxon>
    </lineage>
</organism>
<feature type="domain" description="UDP-glucose/GDP-mannose dehydrogenase C-terminal" evidence="13">
    <location>
        <begin position="320"/>
        <end position="424"/>
    </location>
</feature>
<evidence type="ECO:0000256" key="12">
    <source>
        <dbReference type="PIRSR" id="PIRSR500134-3"/>
    </source>
</evidence>
<feature type="binding site" evidence="11">
    <location>
        <begin position="155"/>
        <end position="158"/>
    </location>
    <ligand>
        <name>substrate</name>
    </ligand>
</feature>
<dbReference type="SUPFAM" id="SSF51735">
    <property type="entry name" value="NAD(P)-binding Rossmann-fold domains"/>
    <property type="match status" value="1"/>
</dbReference>
<dbReference type="PANTHER" id="PTHR43750">
    <property type="entry name" value="UDP-GLUCOSE 6-DEHYDROGENASE TUAD"/>
    <property type="match status" value="1"/>
</dbReference>
<evidence type="ECO:0000256" key="8">
    <source>
        <dbReference type="ARBA" id="ARBA00053241"/>
    </source>
</evidence>
<feature type="binding site" evidence="11">
    <location>
        <position position="327"/>
    </location>
    <ligand>
        <name>substrate</name>
    </ligand>
</feature>
<feature type="binding site" evidence="11">
    <location>
        <begin position="255"/>
        <end position="259"/>
    </location>
    <ligand>
        <name>substrate</name>
    </ligand>
</feature>
<evidence type="ECO:0000256" key="3">
    <source>
        <dbReference type="ARBA" id="ARBA00012954"/>
    </source>
</evidence>
<feature type="binding site" evidence="12">
    <location>
        <position position="35"/>
    </location>
    <ligand>
        <name>NAD(+)</name>
        <dbReference type="ChEBI" id="CHEBI:57540"/>
    </ligand>
</feature>
<dbReference type="AlphaFoldDB" id="A0A2N3ILH6"/>
<feature type="binding site" evidence="12">
    <location>
        <position position="269"/>
    </location>
    <ligand>
        <name>NAD(+)</name>
        <dbReference type="ChEBI" id="CHEBI:57540"/>
    </ligand>
</feature>
<feature type="binding site" evidence="12">
    <location>
        <position position="30"/>
    </location>
    <ligand>
        <name>NAD(+)</name>
        <dbReference type="ChEBI" id="CHEBI:57540"/>
    </ligand>
</feature>
<feature type="binding site" evidence="11">
    <location>
        <position position="210"/>
    </location>
    <ligand>
        <name>substrate</name>
    </ligand>
</feature>